<dbReference type="EMBL" id="PDLM01000012">
    <property type="protein sequence ID" value="RDW64601.1"/>
    <property type="molecule type" value="Genomic_DNA"/>
</dbReference>
<evidence type="ECO:0000313" key="2">
    <source>
        <dbReference type="Proteomes" id="UP000256645"/>
    </source>
</evidence>
<organism evidence="1 2">
    <name type="scientific">Coleophoma cylindrospora</name>
    <dbReference type="NCBI Taxonomy" id="1849047"/>
    <lineage>
        <taxon>Eukaryota</taxon>
        <taxon>Fungi</taxon>
        <taxon>Dikarya</taxon>
        <taxon>Ascomycota</taxon>
        <taxon>Pezizomycotina</taxon>
        <taxon>Leotiomycetes</taxon>
        <taxon>Helotiales</taxon>
        <taxon>Dermateaceae</taxon>
        <taxon>Coleophoma</taxon>
    </lineage>
</organism>
<accession>A0A3D8QSD1</accession>
<proteinExistence type="predicted"/>
<dbReference type="Proteomes" id="UP000256645">
    <property type="component" value="Unassembled WGS sequence"/>
</dbReference>
<dbReference type="Gene3D" id="2.120.10.30">
    <property type="entry name" value="TolB, C-terminal domain"/>
    <property type="match status" value="1"/>
</dbReference>
<dbReference type="InterPro" id="IPR011042">
    <property type="entry name" value="6-blade_b-propeller_TolB-like"/>
</dbReference>
<dbReference type="OrthoDB" id="10265322at2759"/>
<name>A0A3D8QSD1_9HELO</name>
<reference evidence="1 2" key="1">
    <citation type="journal article" date="2018" name="IMA Fungus">
        <title>IMA Genome-F 9: Draft genome sequence of Annulohypoxylon stygium, Aspergillus mulundensis, Berkeleyomyces basicola (syn. Thielaviopsis basicola), Ceratocystis smalleyi, two Cercospora beticola strains, Coleophoma cylindrospora, Fusarium fracticaudum, Phialophora cf. hyalina, and Morchella septimelata.</title>
        <authorList>
            <person name="Wingfield B.D."/>
            <person name="Bills G.F."/>
            <person name="Dong Y."/>
            <person name="Huang W."/>
            <person name="Nel W.J."/>
            <person name="Swalarsk-Parry B.S."/>
            <person name="Vaghefi N."/>
            <person name="Wilken P.M."/>
            <person name="An Z."/>
            <person name="de Beer Z.W."/>
            <person name="De Vos L."/>
            <person name="Chen L."/>
            <person name="Duong T.A."/>
            <person name="Gao Y."/>
            <person name="Hammerbacher A."/>
            <person name="Kikkert J.R."/>
            <person name="Li Y."/>
            <person name="Li H."/>
            <person name="Li K."/>
            <person name="Li Q."/>
            <person name="Liu X."/>
            <person name="Ma X."/>
            <person name="Naidoo K."/>
            <person name="Pethybridge S.J."/>
            <person name="Sun J."/>
            <person name="Steenkamp E.T."/>
            <person name="van der Nest M.A."/>
            <person name="van Wyk S."/>
            <person name="Wingfield M.J."/>
            <person name="Xiong C."/>
            <person name="Yue Q."/>
            <person name="Zhang X."/>
        </authorList>
    </citation>
    <scope>NUCLEOTIDE SEQUENCE [LARGE SCALE GENOMIC DNA]</scope>
    <source>
        <strain evidence="1 2">BP6252</strain>
    </source>
</reference>
<sequence>MSISPPEVTDAQGKNLPEDVELGIVQRQVPLFTFQTWIREGGYVHPQTAQEATSESYHLYFSLEEDMHFLTSISITLLGTVVGTATATFQAPTPEPIDIIELPLPPVVATNTTGSCTLAINPNGTGCMGLNNTESGTYTQYLFGGGFLPDGNHVLAAVDFVGAPASPDPASIYAGVNLVIVKADGTTFPNGDGWKCITCGVPAANKVGTTAVDQYAMAFRDGKKVIVGNQIVDCGTAFLNSTDCTPDLVHIYPMYLANTADGSGTGIALREMRLHPDNVHVSLNTIGFVNGAIVQYPFFARMQFNPAPTTGTPLTARYDLVNATLLHCASCTPSLSVSGDKMFYNPSALAVGELRGFTGSGNEITYVGTDAESCNIDLFAADLSTGAVRRLTTHPGYVDPVDFSHDDKWQVILDTRDTDRMNFMSAMRGIPPVIDPVVNTVVSSVRNNGLRRFFQPYLLTSDGDHDPSYYGQLLNAAGNGSAGSINDPNWNAFADPRWSFDGTMITYHQGLLQSPACGGANPLPCPDIAASGGRTWRLMLAKLTSRSPVEVAAVATHSDVIPWGLPYVAGSTFPNMTNTIPPGDYTLTGNSSGYANVTFGAGSSSIAVTYHNYSDDGLHIIDGSESVSGSNSLTLYNVHWESNLTSTGESPSTKVTSAGGADISIDLDAEIFEANGTLTTTVGGVVFNQPQNGA</sequence>
<protein>
    <recommendedName>
        <fullName evidence="3">Saponin hydrolase</fullName>
    </recommendedName>
</protein>
<dbReference type="STRING" id="1849047.A0A3D8QSD1"/>
<dbReference type="SUPFAM" id="SSF50960">
    <property type="entry name" value="TolB, C-terminal domain"/>
    <property type="match status" value="1"/>
</dbReference>
<comment type="caution">
    <text evidence="1">The sequence shown here is derived from an EMBL/GenBank/DDBJ whole genome shotgun (WGS) entry which is preliminary data.</text>
</comment>
<gene>
    <name evidence="1" type="ORF">BP6252_10252</name>
</gene>
<evidence type="ECO:0008006" key="3">
    <source>
        <dbReference type="Google" id="ProtNLM"/>
    </source>
</evidence>
<dbReference type="AlphaFoldDB" id="A0A3D8QSD1"/>
<evidence type="ECO:0000313" key="1">
    <source>
        <dbReference type="EMBL" id="RDW64601.1"/>
    </source>
</evidence>
<keyword evidence="2" id="KW-1185">Reference proteome</keyword>